<evidence type="ECO:0000256" key="1">
    <source>
        <dbReference type="SAM" id="MobiDB-lite"/>
    </source>
</evidence>
<evidence type="ECO:0000313" key="2">
    <source>
        <dbReference type="EMBL" id="EFM47290.1"/>
    </source>
</evidence>
<sequence>MGKRAKNTYLKPSSFPGEKDFESPGARCVTGGLWTRFCVKGIYALNYFKS</sequence>
<feature type="region of interest" description="Disordered" evidence="1">
    <location>
        <begin position="1"/>
        <end position="23"/>
    </location>
</feature>
<dbReference type="AlphaFoldDB" id="E0QMB6"/>
<organism evidence="2 3">
    <name type="scientific">Mobiluncus mulieris ATCC 35239</name>
    <dbReference type="NCBI Taxonomy" id="871571"/>
    <lineage>
        <taxon>Bacteria</taxon>
        <taxon>Bacillati</taxon>
        <taxon>Actinomycetota</taxon>
        <taxon>Actinomycetes</taxon>
        <taxon>Actinomycetales</taxon>
        <taxon>Actinomycetaceae</taxon>
        <taxon>Mobiluncus</taxon>
    </lineage>
</organism>
<dbReference type="EMBL" id="AEET01000008">
    <property type="protein sequence ID" value="EFM47290.1"/>
    <property type="molecule type" value="Genomic_DNA"/>
</dbReference>
<proteinExistence type="predicted"/>
<gene>
    <name evidence="2" type="ORF">HMPREF0580_0030</name>
</gene>
<keyword evidence="3" id="KW-1185">Reference proteome</keyword>
<dbReference type="STRING" id="871571.HMPREF0580_0030"/>
<comment type="caution">
    <text evidence="2">The sequence shown here is derived from an EMBL/GenBank/DDBJ whole genome shotgun (WGS) entry which is preliminary data.</text>
</comment>
<protein>
    <submittedName>
        <fullName evidence="2">Uncharacterized protein</fullName>
    </submittedName>
</protein>
<dbReference type="HOGENOM" id="CLU_3119913_0_0_11"/>
<evidence type="ECO:0000313" key="3">
    <source>
        <dbReference type="Proteomes" id="UP000003045"/>
    </source>
</evidence>
<name>E0QMB6_9ACTO</name>
<dbReference type="Proteomes" id="UP000003045">
    <property type="component" value="Unassembled WGS sequence"/>
</dbReference>
<reference evidence="2" key="1">
    <citation type="submission" date="2010-08" db="EMBL/GenBank/DDBJ databases">
        <authorList>
            <person name="Muzny D."/>
            <person name="Qin X."/>
            <person name="Deng J."/>
            <person name="Jiang H."/>
            <person name="Liu Y."/>
            <person name="Qu J."/>
            <person name="Song X.-Z."/>
            <person name="Zhang L."/>
            <person name="Thornton R."/>
            <person name="Coyle M."/>
            <person name="Francisco L."/>
            <person name="Jackson L."/>
            <person name="Javaid M."/>
            <person name="Korchina V."/>
            <person name="Kovar C."/>
            <person name="Mata R."/>
            <person name="Mathew T."/>
            <person name="Ngo R."/>
            <person name="Nguyen L."/>
            <person name="Nguyen N."/>
            <person name="Okwuonu G."/>
            <person name="Ongeri F."/>
            <person name="Pham C."/>
            <person name="Simmons D."/>
            <person name="Wilczek-Boney K."/>
            <person name="Hale W."/>
            <person name="Jakkamsetti A."/>
            <person name="Pham P."/>
            <person name="Ruth R."/>
            <person name="San Lucas F."/>
            <person name="Warren J."/>
            <person name="Zhang J."/>
            <person name="Zhao Z."/>
            <person name="Zhou C."/>
            <person name="Zhu D."/>
            <person name="Lee S."/>
            <person name="Bess C."/>
            <person name="Blankenburg K."/>
            <person name="Forbes L."/>
            <person name="Fu Q."/>
            <person name="Gubbala S."/>
            <person name="Hirani K."/>
            <person name="Jayaseelan J.C."/>
            <person name="Lara F."/>
            <person name="Munidasa M."/>
            <person name="Palculict T."/>
            <person name="Patil S."/>
            <person name="Pu L.-L."/>
            <person name="Saada N."/>
            <person name="Tang L."/>
            <person name="Weissenberger G."/>
            <person name="Zhu Y."/>
            <person name="Hemphill L."/>
            <person name="Shang Y."/>
            <person name="Youmans B."/>
            <person name="Ayvaz T."/>
            <person name="Ross M."/>
            <person name="Santibanez J."/>
            <person name="Aqrawi P."/>
            <person name="Gross S."/>
            <person name="Joshi V."/>
            <person name="Fowler G."/>
            <person name="Nazareth L."/>
            <person name="Reid J."/>
            <person name="Worley K."/>
            <person name="Petrosino J."/>
            <person name="Highlander S."/>
            <person name="Gibbs R."/>
        </authorList>
    </citation>
    <scope>NUCLEOTIDE SEQUENCE [LARGE SCALE GENOMIC DNA]</scope>
    <source>
        <strain evidence="2">ATCC 35239</strain>
    </source>
</reference>
<accession>E0QMB6</accession>